<feature type="region of interest" description="Disordered" evidence="1">
    <location>
        <begin position="1"/>
        <end position="22"/>
    </location>
</feature>
<protein>
    <submittedName>
        <fullName evidence="4">Pyruvate, water dikinase</fullName>
    </submittedName>
</protein>
<dbReference type="GO" id="GO:0016301">
    <property type="term" value="F:kinase activity"/>
    <property type="evidence" value="ECO:0007669"/>
    <property type="project" value="UniProtKB-KW"/>
</dbReference>
<dbReference type="PANTHER" id="PTHR43615">
    <property type="entry name" value="PHOSPHOENOLPYRUVATE SYNTHASE-RELATED"/>
    <property type="match status" value="1"/>
</dbReference>
<evidence type="ECO:0000313" key="4">
    <source>
        <dbReference type="EMBL" id="SEG92872.1"/>
    </source>
</evidence>
<evidence type="ECO:0000259" key="2">
    <source>
        <dbReference type="Pfam" id="PF00391"/>
    </source>
</evidence>
<feature type="region of interest" description="Disordered" evidence="1">
    <location>
        <begin position="740"/>
        <end position="816"/>
    </location>
</feature>
<dbReference type="SUPFAM" id="SSF52009">
    <property type="entry name" value="Phosphohistidine domain"/>
    <property type="match status" value="1"/>
</dbReference>
<feature type="compositionally biased region" description="Low complexity" evidence="1">
    <location>
        <begin position="740"/>
        <end position="751"/>
    </location>
</feature>
<dbReference type="InterPro" id="IPR051549">
    <property type="entry name" value="PEP_Utilizing_Enz"/>
</dbReference>
<dbReference type="AlphaFoldDB" id="A0A1H6E5B0"/>
<evidence type="ECO:0000259" key="3">
    <source>
        <dbReference type="Pfam" id="PF01326"/>
    </source>
</evidence>
<dbReference type="OrthoDB" id="9765468at2"/>
<feature type="compositionally biased region" description="Pro residues" evidence="1">
    <location>
        <begin position="106"/>
        <end position="120"/>
    </location>
</feature>
<feature type="domain" description="Pyruvate phosphate dikinase AMP/ATP-binding" evidence="3">
    <location>
        <begin position="132"/>
        <end position="249"/>
    </location>
</feature>
<feature type="domain" description="PEP-utilising enzyme mobile" evidence="2">
    <location>
        <begin position="666"/>
        <end position="735"/>
    </location>
</feature>
<dbReference type="EMBL" id="FNVU01000026">
    <property type="protein sequence ID" value="SEG92872.1"/>
    <property type="molecule type" value="Genomic_DNA"/>
</dbReference>
<keyword evidence="4" id="KW-0418">Kinase</keyword>
<dbReference type="InterPro" id="IPR036637">
    <property type="entry name" value="Phosphohistidine_dom_sf"/>
</dbReference>
<reference evidence="4 5" key="1">
    <citation type="submission" date="2016-10" db="EMBL/GenBank/DDBJ databases">
        <authorList>
            <person name="de Groot N.N."/>
        </authorList>
    </citation>
    <scope>NUCLEOTIDE SEQUENCE [LARGE SCALE GENOMIC DNA]</scope>
    <source>
        <strain evidence="4 5">CGMCC 4.2023</strain>
    </source>
</reference>
<dbReference type="InterPro" id="IPR008279">
    <property type="entry name" value="PEP-util_enz_mobile_dom"/>
</dbReference>
<dbReference type="Gene3D" id="3.30.470.20">
    <property type="entry name" value="ATP-grasp fold, B domain"/>
    <property type="match status" value="2"/>
</dbReference>
<accession>A0A1H6E5B0</accession>
<name>A0A1H6E5B0_9ACTN</name>
<gene>
    <name evidence="4" type="ORF">SAMN05216223_126125</name>
</gene>
<feature type="region of interest" description="Disordered" evidence="1">
    <location>
        <begin position="92"/>
        <end position="126"/>
    </location>
</feature>
<keyword evidence="5" id="KW-1185">Reference proteome</keyword>
<dbReference type="InterPro" id="IPR013815">
    <property type="entry name" value="ATP_grasp_subdomain_1"/>
</dbReference>
<feature type="region of interest" description="Disordered" evidence="1">
    <location>
        <begin position="635"/>
        <end position="665"/>
    </location>
</feature>
<keyword evidence="4" id="KW-0670">Pyruvate</keyword>
<feature type="compositionally biased region" description="Low complexity" evidence="1">
    <location>
        <begin position="92"/>
        <end position="105"/>
    </location>
</feature>
<feature type="domain" description="Pyruvate phosphate dikinase AMP/ATP-binding" evidence="3">
    <location>
        <begin position="269"/>
        <end position="316"/>
    </location>
</feature>
<proteinExistence type="predicted"/>
<dbReference type="Pfam" id="PF01326">
    <property type="entry name" value="PPDK_N"/>
    <property type="match status" value="2"/>
</dbReference>
<sequence length="816" mass="84133">MRIEDTERTGDTEEIADTDGIGSAPLAVVRLDAAVAGDPAVVGAKAANLARAAAAGLPVLPGFVLVAADRAPGAPAGTGALRSAWERLTAATARSAGATGAAVPPSTLPPPPGPDDPGPDAPSREAIRPDAPALVVRSSSAHEDTGESSMAGRFDSVLDVRGWEAFTQAVRQVLDSASRVPPGAGRGADDPLHGMAVLVQPMLTAAAGGVMFGADPVEGRPDHILVSAVTGGPDRLVDGSTQGVRYQLTRRGRLLHTEPDRPRGTGPLGRRRLAQLVRLARRTEKIYGGPQDVEFGFDDDGRLWLFQARPITAMAARPPRGARLLGPGPVAETLPGVLQPLEEDLWLAPMNQGLTLALDIAGAAPRRKLRRLPVATAVDGRAAADLVLLGAVPAAHPVLNFINPAPGARRAGAAWRVGRLRTALPLLARDLMADVDRQLHNFAEPRQMLSGELLTAVAWGRTVLASLHAQESLAGALLDTDTGSTAVGEALAVLAEGRDSGRSDAELVRRHPVLLTLLPPSLGERVDLPQHVGWNGVPRGVGFLSVREGLRLRIRWVQEMQTSMVREMGSRIDAHCPRVERGRIALLRWRELTTVADGGARPRDLAERLPRRQTPPLPAAFRLAEDGRPQAVRIGRGPGDGEGEGQGAGGGLGTGTAWDGEGPRPQDPVLVVRSLDPALAGLLPDLAGLVAETGSVLSHLAVLAREYHVPTVVGVPRAVERYAPGTTLTVDGATGTIEAAQAAQAPRTAPGEGPPDGGGDGAAAGSTGPTGRLGSVPAPGTEPEGQPLVAARPDGSGGGGSGSPDGRPGRGKGAAA</sequence>
<dbReference type="InterPro" id="IPR002192">
    <property type="entry name" value="PPDK_AMP/ATP-bd"/>
</dbReference>
<evidence type="ECO:0000313" key="5">
    <source>
        <dbReference type="Proteomes" id="UP000236754"/>
    </source>
</evidence>
<feature type="compositionally biased region" description="Basic and acidic residues" evidence="1">
    <location>
        <begin position="1"/>
        <end position="11"/>
    </location>
</feature>
<evidence type="ECO:0000256" key="1">
    <source>
        <dbReference type="SAM" id="MobiDB-lite"/>
    </source>
</evidence>
<organism evidence="4 5">
    <name type="scientific">Actinacidiphila yanglinensis</name>
    <dbReference type="NCBI Taxonomy" id="310779"/>
    <lineage>
        <taxon>Bacteria</taxon>
        <taxon>Bacillati</taxon>
        <taxon>Actinomycetota</taxon>
        <taxon>Actinomycetes</taxon>
        <taxon>Kitasatosporales</taxon>
        <taxon>Streptomycetaceae</taxon>
        <taxon>Actinacidiphila</taxon>
    </lineage>
</organism>
<dbReference type="Gene3D" id="3.30.1490.20">
    <property type="entry name" value="ATP-grasp fold, A domain"/>
    <property type="match status" value="1"/>
</dbReference>
<dbReference type="SUPFAM" id="SSF56059">
    <property type="entry name" value="Glutathione synthetase ATP-binding domain-like"/>
    <property type="match status" value="1"/>
</dbReference>
<dbReference type="RefSeq" id="WP_103890448.1">
    <property type="nucleotide sequence ID" value="NZ_FNVU01000026.1"/>
</dbReference>
<dbReference type="Pfam" id="PF00391">
    <property type="entry name" value="PEP-utilizers"/>
    <property type="match status" value="1"/>
</dbReference>
<dbReference type="PANTHER" id="PTHR43615:SF1">
    <property type="entry name" value="PPDK_N DOMAIN-CONTAINING PROTEIN"/>
    <property type="match status" value="1"/>
</dbReference>
<feature type="compositionally biased region" description="Gly residues" evidence="1">
    <location>
        <begin position="636"/>
        <end position="654"/>
    </location>
</feature>
<dbReference type="GO" id="GO:0005524">
    <property type="term" value="F:ATP binding"/>
    <property type="evidence" value="ECO:0007669"/>
    <property type="project" value="InterPro"/>
</dbReference>
<keyword evidence="4" id="KW-0808">Transferase</keyword>
<dbReference type="Gene3D" id="3.50.30.10">
    <property type="entry name" value="Phosphohistidine domain"/>
    <property type="match status" value="1"/>
</dbReference>
<dbReference type="Proteomes" id="UP000236754">
    <property type="component" value="Unassembled WGS sequence"/>
</dbReference>